<gene>
    <name evidence="2" type="ORF">HCDG_06318</name>
</gene>
<keyword evidence="1" id="KW-0472">Membrane</keyword>
<feature type="transmembrane region" description="Helical" evidence="1">
    <location>
        <begin position="105"/>
        <end position="131"/>
    </location>
</feature>
<keyword evidence="1" id="KW-0812">Transmembrane</keyword>
<organism evidence="2 3">
    <name type="scientific">Ajellomyces capsulatus (strain H143)</name>
    <name type="common">Darling's disease fungus</name>
    <name type="synonym">Histoplasma capsulatum</name>
    <dbReference type="NCBI Taxonomy" id="544712"/>
    <lineage>
        <taxon>Eukaryota</taxon>
        <taxon>Fungi</taxon>
        <taxon>Dikarya</taxon>
        <taxon>Ascomycota</taxon>
        <taxon>Pezizomycotina</taxon>
        <taxon>Eurotiomycetes</taxon>
        <taxon>Eurotiomycetidae</taxon>
        <taxon>Onygenales</taxon>
        <taxon>Ajellomycetaceae</taxon>
        <taxon>Histoplasma</taxon>
    </lineage>
</organism>
<evidence type="ECO:0000313" key="2">
    <source>
        <dbReference type="EMBL" id="EER39213.1"/>
    </source>
</evidence>
<evidence type="ECO:0000256" key="1">
    <source>
        <dbReference type="SAM" id="Phobius"/>
    </source>
</evidence>
<protein>
    <submittedName>
        <fullName evidence="2">Uncharacterized protein</fullName>
    </submittedName>
</protein>
<sequence>MLRSTVAKNLLPLIKCRRLPSVHRNEQTAAMGVLFHADPSVLGPGALQPVPELCHLRPFDISADIRKPDRRLASHECLSLVSISNVASTLGRVAFGHPCNRFNNIYILAFIATFVSGVASFFVWGLCAVFVPTACFVRLWAGSV</sequence>
<dbReference type="AlphaFoldDB" id="C6HJD7"/>
<reference evidence="3" key="1">
    <citation type="submission" date="2009-05" db="EMBL/GenBank/DDBJ databases">
        <title>The genome sequence of Ajellomyces capsulatus strain H143.</title>
        <authorList>
            <person name="Champion M."/>
            <person name="Cuomo C.A."/>
            <person name="Ma L.-J."/>
            <person name="Henn M.R."/>
            <person name="Sil A."/>
            <person name="Goldman B."/>
            <person name="Young S.K."/>
            <person name="Kodira C.D."/>
            <person name="Zeng Q."/>
            <person name="Koehrsen M."/>
            <person name="Alvarado L."/>
            <person name="Berlin A.M."/>
            <person name="Borenstein D."/>
            <person name="Chen Z."/>
            <person name="Engels R."/>
            <person name="Freedman E."/>
            <person name="Gellesch M."/>
            <person name="Goldberg J."/>
            <person name="Griggs A."/>
            <person name="Gujja S."/>
            <person name="Heiman D.I."/>
            <person name="Hepburn T.A."/>
            <person name="Howarth C."/>
            <person name="Jen D."/>
            <person name="Larson L."/>
            <person name="Lewis B."/>
            <person name="Mehta T."/>
            <person name="Park D."/>
            <person name="Pearson M."/>
            <person name="Roberts A."/>
            <person name="Saif S."/>
            <person name="Shea T.D."/>
            <person name="Shenoy N."/>
            <person name="Sisk P."/>
            <person name="Stolte C."/>
            <person name="Sykes S."/>
            <person name="Walk T."/>
            <person name="White J."/>
            <person name="Yandava C."/>
            <person name="Klein B."/>
            <person name="McEwen J.G."/>
            <person name="Puccia R."/>
            <person name="Goldman G.H."/>
            <person name="Felipe M.S."/>
            <person name="Nino-Vega G."/>
            <person name="San-Blas G."/>
            <person name="Taylor J.W."/>
            <person name="Mendoza L."/>
            <person name="Galagan J.E."/>
            <person name="Nusbaum C."/>
            <person name="Birren B.W."/>
        </authorList>
    </citation>
    <scope>NUCLEOTIDE SEQUENCE [LARGE SCALE GENOMIC DNA]</scope>
    <source>
        <strain evidence="3">H143</strain>
    </source>
</reference>
<dbReference type="EMBL" id="GG692429">
    <property type="protein sequence ID" value="EER39213.1"/>
    <property type="molecule type" value="Genomic_DNA"/>
</dbReference>
<proteinExistence type="predicted"/>
<keyword evidence="1" id="KW-1133">Transmembrane helix</keyword>
<dbReference type="OrthoDB" id="2213137at2759"/>
<dbReference type="HOGENOM" id="CLU_1795922_0_0_1"/>
<dbReference type="VEuPathDB" id="FungiDB:HCDG_06318"/>
<name>C6HJD7_AJECH</name>
<evidence type="ECO:0000313" key="3">
    <source>
        <dbReference type="Proteomes" id="UP000002624"/>
    </source>
</evidence>
<accession>C6HJD7</accession>
<dbReference type="Proteomes" id="UP000002624">
    <property type="component" value="Unassembled WGS sequence"/>
</dbReference>